<organism evidence="9 10">
    <name type="scientific">Methylocystis borbori</name>
    <dbReference type="NCBI Taxonomy" id="3118750"/>
    <lineage>
        <taxon>Bacteria</taxon>
        <taxon>Pseudomonadati</taxon>
        <taxon>Pseudomonadota</taxon>
        <taxon>Alphaproteobacteria</taxon>
        <taxon>Hyphomicrobiales</taxon>
        <taxon>Methylocystaceae</taxon>
        <taxon>Methylocystis</taxon>
    </lineage>
</organism>
<dbReference type="NCBIfam" id="TIGR00492">
    <property type="entry name" value="alr"/>
    <property type="match status" value="1"/>
</dbReference>
<dbReference type="PRINTS" id="PR00992">
    <property type="entry name" value="ALARACEMASE"/>
</dbReference>
<dbReference type="Pfam" id="PF01168">
    <property type="entry name" value="Ala_racemase_N"/>
    <property type="match status" value="1"/>
</dbReference>
<dbReference type="InterPro" id="IPR020622">
    <property type="entry name" value="Ala_racemase_pyridoxalP-BS"/>
</dbReference>
<dbReference type="PANTHER" id="PTHR30511">
    <property type="entry name" value="ALANINE RACEMASE"/>
    <property type="match status" value="1"/>
</dbReference>
<feature type="active site" description="Proton acceptor; specific for L-alanine" evidence="7">
    <location>
        <position position="270"/>
    </location>
</feature>
<evidence type="ECO:0000259" key="8">
    <source>
        <dbReference type="SMART" id="SM01005"/>
    </source>
</evidence>
<proteinExistence type="inferred from homology"/>
<keyword evidence="10" id="KW-1185">Reference proteome</keyword>
<evidence type="ECO:0000256" key="5">
    <source>
        <dbReference type="ARBA" id="ARBA00022898"/>
    </source>
</evidence>
<dbReference type="Gene3D" id="3.20.20.10">
    <property type="entry name" value="Alanine racemase"/>
    <property type="match status" value="1"/>
</dbReference>
<dbReference type="SUPFAM" id="SSF50621">
    <property type="entry name" value="Alanine racemase C-terminal domain-like"/>
    <property type="match status" value="1"/>
</dbReference>
<dbReference type="GO" id="GO:0008784">
    <property type="term" value="F:alanine racemase activity"/>
    <property type="evidence" value="ECO:0007669"/>
    <property type="project" value="UniProtKB-EC"/>
</dbReference>
<keyword evidence="6 7" id="KW-0413">Isomerase</keyword>
<dbReference type="HAMAP" id="MF_01201">
    <property type="entry name" value="Ala_racemase"/>
    <property type="match status" value="1"/>
</dbReference>
<feature type="modified residue" description="N6-(pyridoxal phosphate)lysine" evidence="7">
    <location>
        <position position="53"/>
    </location>
</feature>
<comment type="similarity">
    <text evidence="3 7">Belongs to the alanine racemase family.</text>
</comment>
<dbReference type="CDD" id="cd00430">
    <property type="entry name" value="PLPDE_III_AR"/>
    <property type="match status" value="1"/>
</dbReference>
<evidence type="ECO:0000256" key="3">
    <source>
        <dbReference type="ARBA" id="ARBA00007880"/>
    </source>
</evidence>
<comment type="cofactor">
    <cofactor evidence="2 7">
        <name>pyridoxal 5'-phosphate</name>
        <dbReference type="ChEBI" id="CHEBI:597326"/>
    </cofactor>
</comment>
<dbReference type="SUPFAM" id="SSF51419">
    <property type="entry name" value="PLP-binding barrel"/>
    <property type="match status" value="1"/>
</dbReference>
<evidence type="ECO:0000256" key="2">
    <source>
        <dbReference type="ARBA" id="ARBA00001933"/>
    </source>
</evidence>
<evidence type="ECO:0000256" key="4">
    <source>
        <dbReference type="ARBA" id="ARBA00013089"/>
    </source>
</evidence>
<feature type="binding site" evidence="7">
    <location>
        <position position="151"/>
    </location>
    <ligand>
        <name>substrate</name>
    </ligand>
</feature>
<accession>A0ABU7XF27</accession>
<feature type="binding site" evidence="7">
    <location>
        <position position="323"/>
    </location>
    <ligand>
        <name>substrate</name>
    </ligand>
</feature>
<dbReference type="Gene3D" id="2.40.37.10">
    <property type="entry name" value="Lyase, Ornithine Decarboxylase, Chain A, domain 1"/>
    <property type="match status" value="1"/>
</dbReference>
<comment type="function">
    <text evidence="7">Catalyzes the interconversion of L-alanine and D-alanine. May also act on other amino acids.</text>
</comment>
<comment type="pathway">
    <text evidence="7">Amino-acid biosynthesis; D-alanine biosynthesis; D-alanine from L-alanine: step 1/1.</text>
</comment>
<sequence length="382" mass="40456">MGIIQPAARLRPRAEPSEPAEAGALTVDLSAIAHNWRTLAGLAGRAECGAVVKADAYGLGLPPVMRALLTAGCRTFFVANIIEGEAARTLSPEATIYVLDGIAPGLAHRLVDANLTPALGSLSEIDEWAAMGRALGRKLEAALHFDTGMNRLGVPISEAAEAALRARDIAPTLVMSHFVSSQLPDAPRNARQIEAFLDARARFAEVPASMANSSGVFLPQRPHFDLIRPGYALYGGNPTPYAESPMRRVARLHARILSTREIEAGARVGYDGLWTATRPSRIATLGVGYADGVPIAATALEGKPGGEALVGGARCPFVGRVSMDYTMLDVTDAPREAAQRGEWAELLGDSISVEELAARAGVIGYEILTRLGGRYARRYIGA</sequence>
<protein>
    <recommendedName>
        <fullName evidence="4 7">Alanine racemase</fullName>
        <ecNumber evidence="4 7">5.1.1.1</ecNumber>
    </recommendedName>
</protein>
<evidence type="ECO:0000313" key="10">
    <source>
        <dbReference type="Proteomes" id="UP001350748"/>
    </source>
</evidence>
<dbReference type="InterPro" id="IPR011079">
    <property type="entry name" value="Ala_racemase_C"/>
</dbReference>
<dbReference type="InterPro" id="IPR029066">
    <property type="entry name" value="PLP-binding_barrel"/>
</dbReference>
<evidence type="ECO:0000313" key="9">
    <source>
        <dbReference type="EMBL" id="MEF3365986.1"/>
    </source>
</evidence>
<dbReference type="InterPro" id="IPR009006">
    <property type="entry name" value="Ala_racemase/Decarboxylase_C"/>
</dbReference>
<dbReference type="Proteomes" id="UP001350748">
    <property type="component" value="Unassembled WGS sequence"/>
</dbReference>
<dbReference type="InterPro" id="IPR001608">
    <property type="entry name" value="Ala_racemase_N"/>
</dbReference>
<evidence type="ECO:0000256" key="1">
    <source>
        <dbReference type="ARBA" id="ARBA00000316"/>
    </source>
</evidence>
<evidence type="ECO:0000256" key="7">
    <source>
        <dbReference type="HAMAP-Rule" id="MF_01201"/>
    </source>
</evidence>
<dbReference type="EMBL" id="JAZHYN010000011">
    <property type="protein sequence ID" value="MEF3365986.1"/>
    <property type="molecule type" value="Genomic_DNA"/>
</dbReference>
<dbReference type="InterPro" id="IPR000821">
    <property type="entry name" value="Ala_racemase"/>
</dbReference>
<feature type="domain" description="Alanine racemase C-terminal" evidence="8">
    <location>
        <begin position="249"/>
        <end position="380"/>
    </location>
</feature>
<dbReference type="SMART" id="SM01005">
    <property type="entry name" value="Ala_racemase_C"/>
    <property type="match status" value="1"/>
</dbReference>
<name>A0ABU7XF27_9HYPH</name>
<dbReference type="EC" id="5.1.1.1" evidence="4 7"/>
<comment type="catalytic activity">
    <reaction evidence="1 7">
        <text>L-alanine = D-alanine</text>
        <dbReference type="Rhea" id="RHEA:20249"/>
        <dbReference type="ChEBI" id="CHEBI:57416"/>
        <dbReference type="ChEBI" id="CHEBI:57972"/>
        <dbReference type="EC" id="5.1.1.1"/>
    </reaction>
</comment>
<dbReference type="PANTHER" id="PTHR30511:SF0">
    <property type="entry name" value="ALANINE RACEMASE, CATABOLIC-RELATED"/>
    <property type="match status" value="1"/>
</dbReference>
<gene>
    <name evidence="9" type="primary">alr</name>
    <name evidence="9" type="ORF">V3H18_05495</name>
</gene>
<dbReference type="PROSITE" id="PS00395">
    <property type="entry name" value="ALANINE_RACEMASE"/>
    <property type="match status" value="1"/>
</dbReference>
<reference evidence="9 10" key="1">
    <citation type="submission" date="2024-02" db="EMBL/GenBank/DDBJ databases">
        <authorList>
            <person name="Grouzdev D."/>
        </authorList>
    </citation>
    <scope>NUCLEOTIDE SEQUENCE [LARGE SCALE GENOMIC DNA]</scope>
    <source>
        <strain evidence="9 10">9N</strain>
    </source>
</reference>
<feature type="active site" description="Proton acceptor; specific for D-alanine" evidence="7">
    <location>
        <position position="53"/>
    </location>
</feature>
<dbReference type="Pfam" id="PF00842">
    <property type="entry name" value="Ala_racemase_C"/>
    <property type="match status" value="1"/>
</dbReference>
<keyword evidence="5 7" id="KW-0663">Pyridoxal phosphate</keyword>
<evidence type="ECO:0000256" key="6">
    <source>
        <dbReference type="ARBA" id="ARBA00023235"/>
    </source>
</evidence>
<comment type="caution">
    <text evidence="9">The sequence shown here is derived from an EMBL/GenBank/DDBJ whole genome shotgun (WGS) entry which is preliminary data.</text>
</comment>
<dbReference type="RefSeq" id="WP_332080947.1">
    <property type="nucleotide sequence ID" value="NZ_JAZHYN010000011.1"/>
</dbReference>